<dbReference type="Gene3D" id="3.40.630.30">
    <property type="match status" value="1"/>
</dbReference>
<evidence type="ECO:0000256" key="1">
    <source>
        <dbReference type="ARBA" id="ARBA00022679"/>
    </source>
</evidence>
<dbReference type="AlphaFoldDB" id="A0AAE0MYF3"/>
<keyword evidence="2" id="KW-0012">Acyltransferase</keyword>
<dbReference type="GO" id="GO:0016747">
    <property type="term" value="F:acyltransferase activity, transferring groups other than amino-acyl groups"/>
    <property type="evidence" value="ECO:0007669"/>
    <property type="project" value="InterPro"/>
</dbReference>
<dbReference type="Pfam" id="PF13302">
    <property type="entry name" value="Acetyltransf_3"/>
    <property type="match status" value="1"/>
</dbReference>
<evidence type="ECO:0000256" key="2">
    <source>
        <dbReference type="ARBA" id="ARBA00023315"/>
    </source>
</evidence>
<keyword evidence="6" id="KW-1185">Reference proteome</keyword>
<reference evidence="5" key="2">
    <citation type="submission" date="2023-06" db="EMBL/GenBank/DDBJ databases">
        <authorList>
            <consortium name="Lawrence Berkeley National Laboratory"/>
            <person name="Haridas S."/>
            <person name="Hensen N."/>
            <person name="Bonometti L."/>
            <person name="Westerberg I."/>
            <person name="Brannstrom I.O."/>
            <person name="Guillou S."/>
            <person name="Cros-Aarteil S."/>
            <person name="Calhoun S."/>
            <person name="Kuo A."/>
            <person name="Mondo S."/>
            <person name="Pangilinan J."/>
            <person name="Riley R."/>
            <person name="Labutti K."/>
            <person name="Andreopoulos B."/>
            <person name="Lipzen A."/>
            <person name="Chen C."/>
            <person name="Yanf M."/>
            <person name="Daum C."/>
            <person name="Ng V."/>
            <person name="Clum A."/>
            <person name="Steindorff A."/>
            <person name="Ohm R."/>
            <person name="Martin F."/>
            <person name="Silar P."/>
            <person name="Natvig D."/>
            <person name="Lalanne C."/>
            <person name="Gautier V."/>
            <person name="Ament-Velasquez S.L."/>
            <person name="Kruys A."/>
            <person name="Hutchinson M.I."/>
            <person name="Powell A.J."/>
            <person name="Barry K."/>
            <person name="Miller A.N."/>
            <person name="Grigoriev I.V."/>
            <person name="Debuchy R."/>
            <person name="Gladieux P."/>
            <person name="Thoren M.H."/>
            <person name="Johannesson H."/>
        </authorList>
    </citation>
    <scope>NUCLEOTIDE SEQUENCE</scope>
    <source>
        <strain evidence="5">CBS 958.72</strain>
    </source>
</reference>
<organism evidence="5 6">
    <name type="scientific">Lasiosphaeria ovina</name>
    <dbReference type="NCBI Taxonomy" id="92902"/>
    <lineage>
        <taxon>Eukaryota</taxon>
        <taxon>Fungi</taxon>
        <taxon>Dikarya</taxon>
        <taxon>Ascomycota</taxon>
        <taxon>Pezizomycotina</taxon>
        <taxon>Sordariomycetes</taxon>
        <taxon>Sordariomycetidae</taxon>
        <taxon>Sordariales</taxon>
        <taxon>Lasiosphaeriaceae</taxon>
        <taxon>Lasiosphaeria</taxon>
    </lineage>
</organism>
<gene>
    <name evidence="5" type="ORF">B0T24DRAFT_539739</name>
</gene>
<dbReference type="InterPro" id="IPR000182">
    <property type="entry name" value="GNAT_dom"/>
</dbReference>
<dbReference type="EMBL" id="JAULSN010000013">
    <property type="protein sequence ID" value="KAK3361000.1"/>
    <property type="molecule type" value="Genomic_DNA"/>
</dbReference>
<dbReference type="PANTHER" id="PTHR43792">
    <property type="entry name" value="GNAT FAMILY, PUTATIVE (AFU_ORTHOLOGUE AFUA_3G00765)-RELATED-RELATED"/>
    <property type="match status" value="1"/>
</dbReference>
<evidence type="ECO:0000259" key="4">
    <source>
        <dbReference type="PROSITE" id="PS51186"/>
    </source>
</evidence>
<evidence type="ECO:0000313" key="5">
    <source>
        <dbReference type="EMBL" id="KAK3361000.1"/>
    </source>
</evidence>
<sequence length="191" mass="20542">MSTTTTTTTLPTPILILPNSIIRPIHASDAAALVATANNPRLARGLRAHFPSPYTLADAEAWIARCAVESPRRSFAVCDPATNAVCGGVSLRALGGDEARTFEIGYYLGEAYWGRGVMSEAVAAFARWAFAMVPEAELQRLEAGVYSFNPGSSRVLVKAGFVFEGSRRGAGFKHGEAFDILMYGLLRQDLE</sequence>
<feature type="domain" description="N-acetyltransferase" evidence="4">
    <location>
        <begin position="20"/>
        <end position="187"/>
    </location>
</feature>
<comment type="similarity">
    <text evidence="3">Belongs to the acetyltransferase family. RimJ subfamily.</text>
</comment>
<keyword evidence="1" id="KW-0808">Transferase</keyword>
<dbReference type="InterPro" id="IPR016181">
    <property type="entry name" value="Acyl_CoA_acyltransferase"/>
</dbReference>
<protein>
    <submittedName>
        <fullName evidence="5">Acyl-CoA N-acyltransferase</fullName>
    </submittedName>
</protein>
<accession>A0AAE0MYF3</accession>
<dbReference type="SUPFAM" id="SSF55729">
    <property type="entry name" value="Acyl-CoA N-acyltransferases (Nat)"/>
    <property type="match status" value="1"/>
</dbReference>
<proteinExistence type="inferred from homology"/>
<dbReference type="PANTHER" id="PTHR43792:SF8">
    <property type="entry name" value="[RIBOSOMAL PROTEIN US5]-ALANINE N-ACETYLTRANSFERASE"/>
    <property type="match status" value="1"/>
</dbReference>
<dbReference type="Proteomes" id="UP001287356">
    <property type="component" value="Unassembled WGS sequence"/>
</dbReference>
<reference evidence="5" key="1">
    <citation type="journal article" date="2023" name="Mol. Phylogenet. Evol.">
        <title>Genome-scale phylogeny and comparative genomics of the fungal order Sordariales.</title>
        <authorList>
            <person name="Hensen N."/>
            <person name="Bonometti L."/>
            <person name="Westerberg I."/>
            <person name="Brannstrom I.O."/>
            <person name="Guillou S."/>
            <person name="Cros-Aarteil S."/>
            <person name="Calhoun S."/>
            <person name="Haridas S."/>
            <person name="Kuo A."/>
            <person name="Mondo S."/>
            <person name="Pangilinan J."/>
            <person name="Riley R."/>
            <person name="LaButti K."/>
            <person name="Andreopoulos B."/>
            <person name="Lipzen A."/>
            <person name="Chen C."/>
            <person name="Yan M."/>
            <person name="Daum C."/>
            <person name="Ng V."/>
            <person name="Clum A."/>
            <person name="Steindorff A."/>
            <person name="Ohm R.A."/>
            <person name="Martin F."/>
            <person name="Silar P."/>
            <person name="Natvig D.O."/>
            <person name="Lalanne C."/>
            <person name="Gautier V."/>
            <person name="Ament-Velasquez S.L."/>
            <person name="Kruys A."/>
            <person name="Hutchinson M.I."/>
            <person name="Powell A.J."/>
            <person name="Barry K."/>
            <person name="Miller A.N."/>
            <person name="Grigoriev I.V."/>
            <person name="Debuchy R."/>
            <person name="Gladieux P."/>
            <person name="Hiltunen Thoren M."/>
            <person name="Johannesson H."/>
        </authorList>
    </citation>
    <scope>NUCLEOTIDE SEQUENCE</scope>
    <source>
        <strain evidence="5">CBS 958.72</strain>
    </source>
</reference>
<evidence type="ECO:0000313" key="6">
    <source>
        <dbReference type="Proteomes" id="UP001287356"/>
    </source>
</evidence>
<comment type="caution">
    <text evidence="5">The sequence shown here is derived from an EMBL/GenBank/DDBJ whole genome shotgun (WGS) entry which is preliminary data.</text>
</comment>
<dbReference type="InterPro" id="IPR051531">
    <property type="entry name" value="N-acetyltransferase"/>
</dbReference>
<evidence type="ECO:0000256" key="3">
    <source>
        <dbReference type="ARBA" id="ARBA00038502"/>
    </source>
</evidence>
<name>A0AAE0MYF3_9PEZI</name>
<dbReference type="PROSITE" id="PS51186">
    <property type="entry name" value="GNAT"/>
    <property type="match status" value="1"/>
</dbReference>